<comment type="caution">
    <text evidence="4">The sequence shown here is derived from an EMBL/GenBank/DDBJ whole genome shotgun (WGS) entry which is preliminary data.</text>
</comment>
<dbReference type="CDD" id="cd07944">
    <property type="entry name" value="DRE_TIM_HOA_like"/>
    <property type="match status" value="1"/>
</dbReference>
<dbReference type="RefSeq" id="WP_015364165.1">
    <property type="nucleotide sequence ID" value="NZ_QKZR01000004.1"/>
</dbReference>
<dbReference type="InterPro" id="IPR013785">
    <property type="entry name" value="Aldolase_TIM"/>
</dbReference>
<evidence type="ECO:0000313" key="5">
    <source>
        <dbReference type="Proteomes" id="UP000248584"/>
    </source>
</evidence>
<reference evidence="4 5" key="1">
    <citation type="submission" date="2018-06" db="EMBL/GenBank/DDBJ databases">
        <title>Genomic Encyclopedia of Archaeal and Bacterial Type Strains, Phase II (KMG-II): from individual species to whole genera.</title>
        <authorList>
            <person name="Goeker M."/>
        </authorList>
    </citation>
    <scope>NUCLEOTIDE SEQUENCE [LARGE SCALE GENOMIC DNA]</scope>
    <source>
        <strain evidence="4 5">DSM 17205</strain>
    </source>
</reference>
<protein>
    <submittedName>
        <fullName evidence="4">4-hydroxy 2-oxovalerate aldolase</fullName>
    </submittedName>
</protein>
<comment type="catalytic activity">
    <reaction evidence="2">
        <text>pyruvate + acetyl-CoA + H2O = (3R)-citramalate + CoA + H(+)</text>
        <dbReference type="Rhea" id="RHEA:19045"/>
        <dbReference type="ChEBI" id="CHEBI:15361"/>
        <dbReference type="ChEBI" id="CHEBI:15377"/>
        <dbReference type="ChEBI" id="CHEBI:15378"/>
        <dbReference type="ChEBI" id="CHEBI:30934"/>
        <dbReference type="ChEBI" id="CHEBI:57287"/>
        <dbReference type="ChEBI" id="CHEBI:57288"/>
        <dbReference type="EC" id="2.3.3.21"/>
    </reaction>
</comment>
<evidence type="ECO:0000256" key="2">
    <source>
        <dbReference type="ARBA" id="ARBA00048263"/>
    </source>
</evidence>
<proteinExistence type="predicted"/>
<dbReference type="PANTHER" id="PTHR43538:SF1">
    <property type="entry name" value="(R)-CITRAMALATE SYNTHASE"/>
    <property type="match status" value="1"/>
</dbReference>
<dbReference type="SUPFAM" id="SSF51569">
    <property type="entry name" value="Aldolase"/>
    <property type="match status" value="1"/>
</dbReference>
<sequence length="514" mass="58299">MKKGLKLLDCTLRDGGYYTNWDFDKQLVKDYCSAMESLPIDYVEIGYRSVELDGYLGEYFYCPVYKMKELKGMMPNKKLVIILDEKNVGIQDIDDLLDPCVNFISMVRIAISPNSFDKAIPLAKAIKEKGFEVGFNIMYMSSWIENKDFIEKIPLIDGLVDYFYMVDSYGGVFPKDVEQIAKLVKSKTNCQIGFHGHDNLEMGLINSITAIDCGCSIIDSTITGMGRGAGNLKTELLMTYFASKLNWDVSFDKLSDVVADFEKLQEYHKWGTNLPYMISGAYSLPQKDVMSWISKRRYSIGGIVNALQEQVIEGDVNSFDLLPRDASFNRAIIIGGGDSTLSNFKAVKSYIELYKDDGLCIIHAGTRYAEVFNTFEVPQFYCLAGNEGYRLQKVFDNLSLIEHKCVLPSKRSMGSFVPKEILNHTFELSEATFTDQYQDSPLAIAIDICLYLSIKNLDFIGFDGYDITVNKSEFDIAKENQYLFDKIKSQDINFSSLTSTKYQIKESSIYSKIK</sequence>
<dbReference type="InterPro" id="IPR005675">
    <property type="entry name" value="Citramal_synthase"/>
</dbReference>
<dbReference type="PROSITE" id="PS50991">
    <property type="entry name" value="PYR_CT"/>
    <property type="match status" value="1"/>
</dbReference>
<feature type="domain" description="Pyruvate carboxyltransferase" evidence="3">
    <location>
        <begin position="5"/>
        <end position="255"/>
    </location>
</feature>
<evidence type="ECO:0000256" key="1">
    <source>
        <dbReference type="ARBA" id="ARBA00029440"/>
    </source>
</evidence>
<comment type="pathway">
    <text evidence="1">Amino-acid biosynthesis.</text>
</comment>
<dbReference type="EMBL" id="QKZR01000004">
    <property type="protein sequence ID" value="PZX39200.1"/>
    <property type="molecule type" value="Genomic_DNA"/>
</dbReference>
<dbReference type="Pfam" id="PF00682">
    <property type="entry name" value="HMGL-like"/>
    <property type="match status" value="1"/>
</dbReference>
<keyword evidence="5" id="KW-1185">Reference proteome</keyword>
<dbReference type="InterPro" id="IPR000891">
    <property type="entry name" value="PYR_CT"/>
</dbReference>
<gene>
    <name evidence="4" type="ORF">LX97_02566</name>
</gene>
<name>A0ABX5PWN6_9FLAO</name>
<dbReference type="Gene3D" id="3.20.20.70">
    <property type="entry name" value="Aldolase class I"/>
    <property type="match status" value="1"/>
</dbReference>
<dbReference type="PANTHER" id="PTHR43538">
    <property type="entry name" value="ALPHA-IPM SYNTHASE/HOMOCITRATE SYNTHASE"/>
    <property type="match status" value="1"/>
</dbReference>
<organism evidence="4 5">
    <name type="scientific">Nonlabens dokdonensis</name>
    <dbReference type="NCBI Taxonomy" id="328515"/>
    <lineage>
        <taxon>Bacteria</taxon>
        <taxon>Pseudomonadati</taxon>
        <taxon>Bacteroidota</taxon>
        <taxon>Flavobacteriia</taxon>
        <taxon>Flavobacteriales</taxon>
        <taxon>Flavobacteriaceae</taxon>
        <taxon>Nonlabens</taxon>
    </lineage>
</organism>
<evidence type="ECO:0000259" key="3">
    <source>
        <dbReference type="PROSITE" id="PS50991"/>
    </source>
</evidence>
<accession>A0ABX5PWN6</accession>
<evidence type="ECO:0000313" key="4">
    <source>
        <dbReference type="EMBL" id="PZX39200.1"/>
    </source>
</evidence>
<dbReference type="Proteomes" id="UP000248584">
    <property type="component" value="Unassembled WGS sequence"/>
</dbReference>